<comment type="caution">
    <text evidence="2">The sequence shown here is derived from an EMBL/GenBank/DDBJ whole genome shotgun (WGS) entry which is preliminary data.</text>
</comment>
<sequence>MAARGPLPVQIDALEGLRVIWLQEFYQVVNRYKPHFLAVHCQEIGGKDYEVGMEHVDKFVMKHTIVGTGLTLHIPDGGPYYRR</sequence>
<dbReference type="PANTHER" id="PTHR12997:SF2">
    <property type="entry name" value="INOSITOL POLYPHOSPHATE-5-PHOSPHATASE A"/>
    <property type="match status" value="1"/>
</dbReference>
<organism evidence="2 3">
    <name type="scientific">Chiloscyllium punctatum</name>
    <name type="common">Brownbanded bambooshark</name>
    <name type="synonym">Hemiscyllium punctatum</name>
    <dbReference type="NCBI Taxonomy" id="137246"/>
    <lineage>
        <taxon>Eukaryota</taxon>
        <taxon>Metazoa</taxon>
        <taxon>Chordata</taxon>
        <taxon>Craniata</taxon>
        <taxon>Vertebrata</taxon>
        <taxon>Chondrichthyes</taxon>
        <taxon>Elasmobranchii</taxon>
        <taxon>Galeomorphii</taxon>
        <taxon>Galeoidea</taxon>
        <taxon>Orectolobiformes</taxon>
        <taxon>Hemiscylliidae</taxon>
        <taxon>Chiloscyllium</taxon>
    </lineage>
</organism>
<dbReference type="InterPro" id="IPR039737">
    <property type="entry name" value="INPP5A"/>
</dbReference>
<dbReference type="Proteomes" id="UP000287033">
    <property type="component" value="Unassembled WGS sequence"/>
</dbReference>
<evidence type="ECO:0000256" key="1">
    <source>
        <dbReference type="ARBA" id="ARBA00022801"/>
    </source>
</evidence>
<dbReference type="STRING" id="137246.A0A401T8Q2"/>
<dbReference type="EMBL" id="BEZZ01019535">
    <property type="protein sequence ID" value="GCC39043.1"/>
    <property type="molecule type" value="Genomic_DNA"/>
</dbReference>
<accession>A0A401T8Q2</accession>
<dbReference type="GO" id="GO:0004445">
    <property type="term" value="F:inositol-polyphosphate 5-phosphatase activity"/>
    <property type="evidence" value="ECO:0007669"/>
    <property type="project" value="InterPro"/>
</dbReference>
<gene>
    <name evidence="2" type="ORF">chiPu_0023350</name>
</gene>
<keyword evidence="1" id="KW-0378">Hydrolase</keyword>
<proteinExistence type="predicted"/>
<evidence type="ECO:0000313" key="3">
    <source>
        <dbReference type="Proteomes" id="UP000287033"/>
    </source>
</evidence>
<evidence type="ECO:0000313" key="2">
    <source>
        <dbReference type="EMBL" id="GCC39043.1"/>
    </source>
</evidence>
<dbReference type="AlphaFoldDB" id="A0A401T8Q2"/>
<protein>
    <submittedName>
        <fullName evidence="2">Uncharacterized protein</fullName>
    </submittedName>
</protein>
<name>A0A401T8Q2_CHIPU</name>
<keyword evidence="3" id="KW-1185">Reference proteome</keyword>
<feature type="non-terminal residue" evidence="2">
    <location>
        <position position="83"/>
    </location>
</feature>
<dbReference type="OrthoDB" id="5780965at2759"/>
<dbReference type="PANTHER" id="PTHR12997">
    <property type="entry name" value="TYPE I INOSITOL-1,4,5-TRISPHOSPHATE 5-PHOSPHATASE"/>
    <property type="match status" value="1"/>
</dbReference>
<reference evidence="2 3" key="1">
    <citation type="journal article" date="2018" name="Nat. Ecol. Evol.">
        <title>Shark genomes provide insights into elasmobranch evolution and the origin of vertebrates.</title>
        <authorList>
            <person name="Hara Y"/>
            <person name="Yamaguchi K"/>
            <person name="Onimaru K"/>
            <person name="Kadota M"/>
            <person name="Koyanagi M"/>
            <person name="Keeley SD"/>
            <person name="Tatsumi K"/>
            <person name="Tanaka K"/>
            <person name="Motone F"/>
            <person name="Kageyama Y"/>
            <person name="Nozu R"/>
            <person name="Adachi N"/>
            <person name="Nishimura O"/>
            <person name="Nakagawa R"/>
            <person name="Tanegashima C"/>
            <person name="Kiyatake I"/>
            <person name="Matsumoto R"/>
            <person name="Murakumo K"/>
            <person name="Nishida K"/>
            <person name="Terakita A"/>
            <person name="Kuratani S"/>
            <person name="Sato K"/>
            <person name="Hyodo S Kuraku.S."/>
        </authorList>
    </citation>
    <scope>NUCLEOTIDE SEQUENCE [LARGE SCALE GENOMIC DNA]</scope>
</reference>